<comment type="caution">
    <text evidence="2">The sequence shown here is derived from an EMBL/GenBank/DDBJ whole genome shotgun (WGS) entry which is preliminary data.</text>
</comment>
<evidence type="ECO:0000313" key="2">
    <source>
        <dbReference type="EMBL" id="KAH3826871.1"/>
    </source>
</evidence>
<feature type="region of interest" description="Disordered" evidence="1">
    <location>
        <begin position="1"/>
        <end position="25"/>
    </location>
</feature>
<reference evidence="2" key="1">
    <citation type="journal article" date="2019" name="bioRxiv">
        <title>The Genome of the Zebra Mussel, Dreissena polymorpha: A Resource for Invasive Species Research.</title>
        <authorList>
            <person name="McCartney M.A."/>
            <person name="Auch B."/>
            <person name="Kono T."/>
            <person name="Mallez S."/>
            <person name="Zhang Y."/>
            <person name="Obille A."/>
            <person name="Becker A."/>
            <person name="Abrahante J.E."/>
            <person name="Garbe J."/>
            <person name="Badalamenti J.P."/>
            <person name="Herman A."/>
            <person name="Mangelson H."/>
            <person name="Liachko I."/>
            <person name="Sullivan S."/>
            <person name="Sone E.D."/>
            <person name="Koren S."/>
            <person name="Silverstein K.A.T."/>
            <person name="Beckman K.B."/>
            <person name="Gohl D.M."/>
        </authorList>
    </citation>
    <scope>NUCLEOTIDE SEQUENCE</scope>
    <source>
        <strain evidence="2">Duluth1</strain>
        <tissue evidence="2">Whole animal</tissue>
    </source>
</reference>
<protein>
    <submittedName>
        <fullName evidence="2">Uncharacterized protein</fullName>
    </submittedName>
</protein>
<name>A0A9D4H4L6_DREPO</name>
<organism evidence="2 3">
    <name type="scientific">Dreissena polymorpha</name>
    <name type="common">Zebra mussel</name>
    <name type="synonym">Mytilus polymorpha</name>
    <dbReference type="NCBI Taxonomy" id="45954"/>
    <lineage>
        <taxon>Eukaryota</taxon>
        <taxon>Metazoa</taxon>
        <taxon>Spiralia</taxon>
        <taxon>Lophotrochozoa</taxon>
        <taxon>Mollusca</taxon>
        <taxon>Bivalvia</taxon>
        <taxon>Autobranchia</taxon>
        <taxon>Heteroconchia</taxon>
        <taxon>Euheterodonta</taxon>
        <taxon>Imparidentia</taxon>
        <taxon>Neoheterodontei</taxon>
        <taxon>Myida</taxon>
        <taxon>Dreissenoidea</taxon>
        <taxon>Dreissenidae</taxon>
        <taxon>Dreissena</taxon>
    </lineage>
</organism>
<dbReference type="EMBL" id="JAIWYP010000005">
    <property type="protein sequence ID" value="KAH3826871.1"/>
    <property type="molecule type" value="Genomic_DNA"/>
</dbReference>
<keyword evidence="3" id="KW-1185">Reference proteome</keyword>
<reference evidence="2" key="2">
    <citation type="submission" date="2020-11" db="EMBL/GenBank/DDBJ databases">
        <authorList>
            <person name="McCartney M.A."/>
            <person name="Auch B."/>
            <person name="Kono T."/>
            <person name="Mallez S."/>
            <person name="Becker A."/>
            <person name="Gohl D.M."/>
            <person name="Silverstein K.A.T."/>
            <person name="Koren S."/>
            <person name="Bechman K.B."/>
            <person name="Herman A."/>
            <person name="Abrahante J.E."/>
            <person name="Garbe J."/>
        </authorList>
    </citation>
    <scope>NUCLEOTIDE SEQUENCE</scope>
    <source>
        <strain evidence="2">Duluth1</strain>
        <tissue evidence="2">Whole animal</tissue>
    </source>
</reference>
<dbReference type="Proteomes" id="UP000828390">
    <property type="component" value="Unassembled WGS sequence"/>
</dbReference>
<sequence>MKNHLAKARSSADESNRGGPGRIYTWSAGRNLRRDLGGANGTRTTCSRSRIVQSDTASVPSIRRALACPVS</sequence>
<gene>
    <name evidence="2" type="ORF">DPMN_128798</name>
</gene>
<accession>A0A9D4H4L6</accession>
<proteinExistence type="predicted"/>
<evidence type="ECO:0000313" key="3">
    <source>
        <dbReference type="Proteomes" id="UP000828390"/>
    </source>
</evidence>
<dbReference type="AlphaFoldDB" id="A0A9D4H4L6"/>
<evidence type="ECO:0000256" key="1">
    <source>
        <dbReference type="SAM" id="MobiDB-lite"/>
    </source>
</evidence>